<feature type="domain" description="Methyltransferase" evidence="2">
    <location>
        <begin position="39"/>
        <end position="134"/>
    </location>
</feature>
<dbReference type="OrthoDB" id="9791837at2"/>
<dbReference type="Pfam" id="PF13649">
    <property type="entry name" value="Methyltransf_25"/>
    <property type="match status" value="1"/>
</dbReference>
<protein>
    <submittedName>
        <fullName evidence="3">Ubiquinone biosynthesis methyltransferase UbiE</fullName>
    </submittedName>
</protein>
<dbReference type="CDD" id="cd02440">
    <property type="entry name" value="AdoMet_MTases"/>
    <property type="match status" value="1"/>
</dbReference>
<dbReference type="AlphaFoldDB" id="A0A1Q5TP93"/>
<gene>
    <name evidence="3" type="ORF">Xedl_02540</name>
</gene>
<dbReference type="SUPFAM" id="SSF53335">
    <property type="entry name" value="S-adenosyl-L-methionine-dependent methyltransferases"/>
    <property type="match status" value="1"/>
</dbReference>
<accession>A0A1Q5TP93</accession>
<dbReference type="InterPro" id="IPR041698">
    <property type="entry name" value="Methyltransf_25"/>
</dbReference>
<reference evidence="3 4" key="1">
    <citation type="submission" date="2016-09" db="EMBL/GenBank/DDBJ databases">
        <title>Xenorhabdus thuongxuanensis sp. nov. and Xenorhabdus eapokensis sp. nov., isolated from Steinernema species.</title>
        <authorList>
            <person name="Kaempfer P."/>
            <person name="Tobias N.J."/>
            <person name="Phan Ke L."/>
            <person name="Bode H.B."/>
            <person name="Glaeser S.P."/>
        </authorList>
    </citation>
    <scope>NUCLEOTIDE SEQUENCE [LARGE SCALE GENOMIC DNA]</scope>
    <source>
        <strain evidence="3 4">DL20</strain>
    </source>
</reference>
<dbReference type="RefSeq" id="WP_074024132.1">
    <property type="nucleotide sequence ID" value="NZ_CAWNAG010000090.1"/>
</dbReference>
<evidence type="ECO:0000313" key="4">
    <source>
        <dbReference type="Proteomes" id="UP000186268"/>
    </source>
</evidence>
<keyword evidence="1 3" id="KW-0808">Transferase</keyword>
<keyword evidence="3" id="KW-0489">Methyltransferase</keyword>
<name>A0A1Q5TP93_9GAMM</name>
<dbReference type="STRING" id="1873482.Xedl_02540"/>
<comment type="caution">
    <text evidence="3">The sequence shown here is derived from an EMBL/GenBank/DDBJ whole genome shotgun (WGS) entry which is preliminary data.</text>
</comment>
<dbReference type="Proteomes" id="UP000186268">
    <property type="component" value="Unassembled WGS sequence"/>
</dbReference>
<sequence length="248" mass="28371">MKIDRLYQDSNLAQFYDFDNEWGPGYDYYVELAKNAHAILDLGCGTGTLTNKIVLTYPNKVVFGCDIADSMLDIAKTKPAGSQVTWVQSDAKQLALFQKFDLIILSGHVFQVFLTHQDRVAVLKRIYEHLAEGGKCIFDSRNPLAKEWLSWTKTDSKREFIHPILGPILAWNDYRVHNTTVIYGTYYQILNNKQEYQAFSAITFASFAEIQQALADANLITTNVFGNWQGETYHEQSEEMIFIVSKNK</sequence>
<dbReference type="GO" id="GO:0008168">
    <property type="term" value="F:methyltransferase activity"/>
    <property type="evidence" value="ECO:0007669"/>
    <property type="project" value="UniProtKB-KW"/>
</dbReference>
<dbReference type="EMBL" id="MKGQ01000018">
    <property type="protein sequence ID" value="OKP02036.1"/>
    <property type="molecule type" value="Genomic_DNA"/>
</dbReference>
<keyword evidence="3" id="KW-0830">Ubiquinone</keyword>
<evidence type="ECO:0000259" key="2">
    <source>
        <dbReference type="Pfam" id="PF13649"/>
    </source>
</evidence>
<dbReference type="PANTHER" id="PTHR43861">
    <property type="entry name" value="TRANS-ACONITATE 2-METHYLTRANSFERASE-RELATED"/>
    <property type="match status" value="1"/>
</dbReference>
<evidence type="ECO:0000256" key="1">
    <source>
        <dbReference type="ARBA" id="ARBA00022679"/>
    </source>
</evidence>
<evidence type="ECO:0000313" key="3">
    <source>
        <dbReference type="EMBL" id="OKP02036.1"/>
    </source>
</evidence>
<proteinExistence type="predicted"/>
<dbReference type="GO" id="GO:0032259">
    <property type="term" value="P:methylation"/>
    <property type="evidence" value="ECO:0007669"/>
    <property type="project" value="UniProtKB-KW"/>
</dbReference>
<organism evidence="3 4">
    <name type="scientific">Xenorhabdus eapokensis</name>
    <dbReference type="NCBI Taxonomy" id="1873482"/>
    <lineage>
        <taxon>Bacteria</taxon>
        <taxon>Pseudomonadati</taxon>
        <taxon>Pseudomonadota</taxon>
        <taxon>Gammaproteobacteria</taxon>
        <taxon>Enterobacterales</taxon>
        <taxon>Morganellaceae</taxon>
        <taxon>Xenorhabdus</taxon>
    </lineage>
</organism>
<dbReference type="Gene3D" id="3.40.50.150">
    <property type="entry name" value="Vaccinia Virus protein VP39"/>
    <property type="match status" value="1"/>
</dbReference>
<keyword evidence="4" id="KW-1185">Reference proteome</keyword>
<dbReference type="InterPro" id="IPR029063">
    <property type="entry name" value="SAM-dependent_MTases_sf"/>
</dbReference>